<feature type="compositionally biased region" description="Basic and acidic residues" evidence="4">
    <location>
        <begin position="2439"/>
        <end position="2452"/>
    </location>
</feature>
<feature type="compositionally biased region" description="Basic and acidic residues" evidence="4">
    <location>
        <begin position="560"/>
        <end position="582"/>
    </location>
</feature>
<feature type="region of interest" description="Disordered" evidence="4">
    <location>
        <begin position="3837"/>
        <end position="3972"/>
    </location>
</feature>
<feature type="compositionally biased region" description="Basic residues" evidence="4">
    <location>
        <begin position="2881"/>
        <end position="2890"/>
    </location>
</feature>
<feature type="region of interest" description="Disordered" evidence="4">
    <location>
        <begin position="2377"/>
        <end position="2404"/>
    </location>
</feature>
<dbReference type="InterPro" id="IPR013083">
    <property type="entry name" value="Znf_RING/FYVE/PHD"/>
</dbReference>
<feature type="compositionally biased region" description="Basic and acidic residues" evidence="4">
    <location>
        <begin position="2014"/>
        <end position="2023"/>
    </location>
</feature>
<feature type="region of interest" description="Disordered" evidence="4">
    <location>
        <begin position="435"/>
        <end position="689"/>
    </location>
</feature>
<feature type="region of interest" description="Disordered" evidence="4">
    <location>
        <begin position="3775"/>
        <end position="3795"/>
    </location>
</feature>
<gene>
    <name evidence="6" type="ORF">BN1204_062700</name>
</gene>
<feature type="region of interest" description="Disordered" evidence="4">
    <location>
        <begin position="701"/>
        <end position="804"/>
    </location>
</feature>
<feature type="compositionally biased region" description="Basic and acidic residues" evidence="4">
    <location>
        <begin position="3775"/>
        <end position="3784"/>
    </location>
</feature>
<feature type="compositionally biased region" description="Gly residues" evidence="4">
    <location>
        <begin position="4191"/>
        <end position="4200"/>
    </location>
</feature>
<feature type="compositionally biased region" description="Basic and acidic residues" evidence="4">
    <location>
        <begin position="3306"/>
        <end position="3315"/>
    </location>
</feature>
<feature type="compositionally biased region" description="Basic and acidic residues" evidence="4">
    <location>
        <begin position="2937"/>
        <end position="2947"/>
    </location>
</feature>
<feature type="compositionally biased region" description="Low complexity" evidence="4">
    <location>
        <begin position="2069"/>
        <end position="2084"/>
    </location>
</feature>
<feature type="compositionally biased region" description="Basic and acidic residues" evidence="4">
    <location>
        <begin position="1481"/>
        <end position="1496"/>
    </location>
</feature>
<feature type="compositionally biased region" description="Basic and acidic residues" evidence="4">
    <location>
        <begin position="1623"/>
        <end position="1633"/>
    </location>
</feature>
<feature type="compositionally biased region" description="Pro residues" evidence="4">
    <location>
        <begin position="1374"/>
        <end position="1383"/>
    </location>
</feature>
<feature type="compositionally biased region" description="Polar residues" evidence="4">
    <location>
        <begin position="2891"/>
        <end position="2900"/>
    </location>
</feature>
<feature type="domain" description="Zinc finger PHD-type" evidence="5">
    <location>
        <begin position="173"/>
        <end position="226"/>
    </location>
</feature>
<dbReference type="InterPro" id="IPR001965">
    <property type="entry name" value="Znf_PHD"/>
</dbReference>
<keyword evidence="2" id="KW-0863">Zinc-finger</keyword>
<feature type="region of interest" description="Disordered" evidence="4">
    <location>
        <begin position="29"/>
        <end position="77"/>
    </location>
</feature>
<feature type="compositionally biased region" description="Polar residues" evidence="4">
    <location>
        <begin position="3946"/>
        <end position="3959"/>
    </location>
</feature>
<reference evidence="6" key="1">
    <citation type="journal article" date="2015" name="PLoS ONE">
        <title>Comprehensive Evaluation of Toxoplasma gondii VEG and Neospora caninum LIV Genomes with Tachyzoite Stage Transcriptome and Proteome Defines Novel Transcript Features.</title>
        <authorList>
            <person name="Ramaprasad A."/>
            <person name="Mourier T."/>
            <person name="Naeem R."/>
            <person name="Malas T.B."/>
            <person name="Moussa E."/>
            <person name="Panigrahi A."/>
            <person name="Vermont S.J."/>
            <person name="Otto T.D."/>
            <person name="Wastling J."/>
            <person name="Pain A."/>
        </authorList>
    </citation>
    <scope>NUCLEOTIDE SEQUENCE</scope>
    <source>
        <strain evidence="6">Liverpool</strain>
    </source>
</reference>
<keyword evidence="3" id="KW-0862">Zinc</keyword>
<dbReference type="SUPFAM" id="SSF57903">
    <property type="entry name" value="FYVE/PHD zinc finger"/>
    <property type="match status" value="1"/>
</dbReference>
<feature type="compositionally biased region" description="Low complexity" evidence="4">
    <location>
        <begin position="1854"/>
        <end position="1878"/>
    </location>
</feature>
<feature type="compositionally biased region" description="Acidic residues" evidence="4">
    <location>
        <begin position="245"/>
        <end position="256"/>
    </location>
</feature>
<feature type="region of interest" description="Disordered" evidence="4">
    <location>
        <begin position="1564"/>
        <end position="1633"/>
    </location>
</feature>
<feature type="compositionally biased region" description="Low complexity" evidence="4">
    <location>
        <begin position="3265"/>
        <end position="3291"/>
    </location>
</feature>
<feature type="compositionally biased region" description="Basic and acidic residues" evidence="4">
    <location>
        <begin position="31"/>
        <end position="40"/>
    </location>
</feature>
<keyword evidence="1" id="KW-0479">Metal-binding</keyword>
<feature type="region of interest" description="Disordered" evidence="4">
    <location>
        <begin position="3197"/>
        <end position="3502"/>
    </location>
</feature>
<feature type="region of interest" description="Disordered" evidence="4">
    <location>
        <begin position="1649"/>
        <end position="1677"/>
    </location>
</feature>
<proteinExistence type="predicted"/>
<feature type="compositionally biased region" description="Basic and acidic residues" evidence="4">
    <location>
        <begin position="2120"/>
        <end position="2140"/>
    </location>
</feature>
<feature type="compositionally biased region" description="Polar residues" evidence="4">
    <location>
        <begin position="1518"/>
        <end position="1528"/>
    </location>
</feature>
<feature type="region of interest" description="Disordered" evidence="4">
    <location>
        <begin position="1"/>
        <end position="20"/>
    </location>
</feature>
<feature type="compositionally biased region" description="Basic and acidic residues" evidence="4">
    <location>
        <begin position="2185"/>
        <end position="2228"/>
    </location>
</feature>
<feature type="region of interest" description="Disordered" evidence="4">
    <location>
        <begin position="1444"/>
        <end position="1537"/>
    </location>
</feature>
<feature type="compositionally biased region" description="Basic and acidic residues" evidence="4">
    <location>
        <begin position="2963"/>
        <end position="2983"/>
    </location>
</feature>
<feature type="region of interest" description="Disordered" evidence="4">
    <location>
        <begin position="2427"/>
        <end position="2452"/>
    </location>
</feature>
<accession>A0A0F7UKW1</accession>
<feature type="region of interest" description="Disordered" evidence="4">
    <location>
        <begin position="3574"/>
        <end position="3633"/>
    </location>
</feature>
<feature type="compositionally biased region" description="Basic and acidic residues" evidence="4">
    <location>
        <begin position="768"/>
        <end position="781"/>
    </location>
</feature>
<protein>
    <recommendedName>
        <fullName evidence="5">Zinc finger PHD-type domain-containing protein</fullName>
    </recommendedName>
</protein>
<feature type="compositionally biased region" description="Basic and acidic residues" evidence="4">
    <location>
        <begin position="2723"/>
        <end position="2732"/>
    </location>
</feature>
<feature type="compositionally biased region" description="Basic and acidic residues" evidence="4">
    <location>
        <begin position="751"/>
        <end position="761"/>
    </location>
</feature>
<feature type="compositionally biased region" description="Basic and acidic residues" evidence="4">
    <location>
        <begin position="478"/>
        <end position="512"/>
    </location>
</feature>
<feature type="compositionally biased region" description="Basic and acidic residues" evidence="4">
    <location>
        <begin position="3856"/>
        <end position="3875"/>
    </location>
</feature>
<dbReference type="SMART" id="SM00249">
    <property type="entry name" value="PHD"/>
    <property type="match status" value="1"/>
</dbReference>
<dbReference type="EMBL" id="LN714487">
    <property type="protein sequence ID" value="CEL70588.1"/>
    <property type="molecule type" value="Genomic_DNA"/>
</dbReference>
<evidence type="ECO:0000313" key="6">
    <source>
        <dbReference type="EMBL" id="CEL70588.1"/>
    </source>
</evidence>
<dbReference type="Pfam" id="PF00628">
    <property type="entry name" value="PHD"/>
    <property type="match status" value="1"/>
</dbReference>
<feature type="compositionally biased region" description="Polar residues" evidence="4">
    <location>
        <begin position="3574"/>
        <end position="3600"/>
    </location>
</feature>
<feature type="region of interest" description="Disordered" evidence="4">
    <location>
        <begin position="237"/>
        <end position="311"/>
    </location>
</feature>
<feature type="region of interest" description="Disordered" evidence="4">
    <location>
        <begin position="2520"/>
        <end position="2615"/>
    </location>
</feature>
<dbReference type="GO" id="GO:0008270">
    <property type="term" value="F:zinc ion binding"/>
    <property type="evidence" value="ECO:0007669"/>
    <property type="project" value="UniProtKB-KW"/>
</dbReference>
<feature type="compositionally biased region" description="Acidic residues" evidence="4">
    <location>
        <begin position="1656"/>
        <end position="1669"/>
    </location>
</feature>
<feature type="compositionally biased region" description="Basic residues" evidence="4">
    <location>
        <begin position="1964"/>
        <end position="1978"/>
    </location>
</feature>
<feature type="compositionally biased region" description="Basic and acidic residues" evidence="4">
    <location>
        <begin position="2540"/>
        <end position="2599"/>
    </location>
</feature>
<feature type="compositionally biased region" description="Basic and acidic residues" evidence="4">
    <location>
        <begin position="1155"/>
        <end position="1168"/>
    </location>
</feature>
<feature type="region of interest" description="Disordered" evidence="4">
    <location>
        <begin position="1318"/>
        <end position="1345"/>
    </location>
</feature>
<feature type="compositionally biased region" description="Basic and acidic residues" evidence="4">
    <location>
        <begin position="438"/>
        <end position="471"/>
    </location>
</feature>
<feature type="compositionally biased region" description="Basic and acidic residues" evidence="4">
    <location>
        <begin position="598"/>
        <end position="673"/>
    </location>
</feature>
<evidence type="ECO:0000256" key="2">
    <source>
        <dbReference type="ARBA" id="ARBA00022771"/>
    </source>
</evidence>
<feature type="region of interest" description="Disordered" evidence="4">
    <location>
        <begin position="1155"/>
        <end position="1222"/>
    </location>
</feature>
<sequence length="4200" mass="454759">MCPQCSAVFQKDRDSEEVDRVPLRACSARVSAEKRTRERAPQSVKTSPGSRRRRRLPSAQEDAAEKGEDRLASNTTRTCELRTGETAGTVGHERSVSMDRSDLVPACPFKETLPKIPRKRRQTLLKPQGAGGRRPTRTRGDQMLGGGAPSASVKRYASSSSFSSFPSSSVQPRCPLGDGGAPPASHACCALLTCDFCSRSFHLECLDLPGTFAPNPAREWLCFVCVERAEALAKTRGALPSTPFSDEEDSDNEDEGLAARHSAGGDAIDSEESREAADEEGEEAQTQGALRGRRGGSRKPPKTSKEGPDAEWTVEVMSLVLKSPEEMATRPRFREERGASFSVASNESCPPLPAASEAPRKSVTLAFCNPTKSERHERPFLGLSSASACSEQQSARLTGTGLESSAGTRFNLLPLASYGNSGFHGGPDSDAACMREAPPADRGDTFGKKGGGEEAEVEAKGENGHQRERCEGNGQWNEEGKEGLDEKRVEGESGEEDTNRGGEEITEKHERGVQTGDSRTGHSTAEEERRTEAEERGEACGEERKEEEASGEELNATVKTKVEEEAERKAKREEPVRDREDAAEVQITAEGQAALAGRGKEDERHAEEKGERVDKERKRDKSEQEGGNHQGKEGEMQEAKGEETGKHEGRQRDREVRQRQEQSRGHNEKERGGSAKGNAKPHAPCFSAFSNSPMTLVAASLIPRQGGIRRSGEGGGNRLERRMQTEKDGETNEEGETHSESAGACLAAGSEAREPPEEKQRLTGADAGEEKTEMEAREEGRSGISPALAGGDVARGHAVKTEKRQCGEGELDLRFVPSHVTQMEKGLSLKDKGVGNQKKNGETEAGAAMVVRRACEDGIEQIFIAEENTFVSVSRSTKQSASLPCKEDAVNSALGESEEKREMVIRPGEDMPSFCASNGLSDSIPKAAVECVRGAVEQKASFGNPVGFDPPVVSEGSRRRLVVEAARAAGSHSEREEPAREEGVPEKGLFSLSRCDAERFHIPPRIASSARSVGDLGEVGEVILSHEQGADPPLVWEGSTHAQQVPVESSVDVSNDKHEAAKPLSNERGLPFHPGEIPPVPVRATPVVDSVEEAQVSRCPGEVSCCLPIFEEKLSHSASWKAENSTARGHFPALRNLSIQSDLLEEPWSFVDAKHADESEGSEVEKSVRGTGRVRALGKSGKAVDPREEKEADRVSEAATKAEKTRLVGGANVESEDRRNGQADTQLALAGPAPFHERASSAACAPSSFSSSSFLAHALATHLVSLHPCAACFVGLFPLGRSLLEMAIHCRIQRQHLCQPNVAPHVLVSQMSSLPVSKSAREMDVSSPEKATPGGPLLSEAEPGRDFNTRKLAPSFAVSTIPPCAPSSLRPQTFSPPPSPDAAPPRQFSKLSSTEEGRQTASERAPHAAAELGSALWLVDGERERLVGRHRSFAACALLLDTSPRPTSVYGVEPTDEKGVQSAQRRASSHADGARVQTAERPARDRRSRFRRDAARYFRLPESNAPPGARGDPVASAPTPQGSAQGQEARNARAQPERARLCLKAPGAGSGSGRFRCLSEGVEATAGGEDGSSRHSLSNAACPQKDRNTYGTLGIGGPSGPTPEARASSARGGGFPGASAADAETRRRAAETVEGRREQLFRFLGVDEERSIFPPGDEESEDLEGDASAEDARSRRELERVRDTIRILFRVLQASERDNGELSRRLTERRVKDVGAGNQKARRETCGPTARQAVPFARASEPERQRKRRRKSRKQMDAGGKATSHFSSGDGDSERVTQPRRRVSEPCWDSQTPFGEISVPRDSTASTGRVVAFPSRGQALDSVSSGPQSVSERSDEDVEGSARCQRHSNDDSDASSGRTSDSSPSSLSSSLSSVSGSSQEEREGVGEAMPLHDRNGALDSRTEGKRFRNPSPRAAHTVRESAPTPASRAPSVGDRAISAPFPRWSDVKPAGRTWRAVRGQASRCRGRGLARRRGRARARVASSGPPRFAAAGDPLSTLDTGTVTRQTERKRRRASEPKPERDFLQVCLASPASGLVFSEEEDGETREVGAQRSGAEAGASEELERNGEAAEAIGAEIEGKAGLASERAERRESNFAPNTIQEAAGDSVEAAKPGSRRRSEKAGEADFGREKGILEERESPSDPAADEEVRSSGKALWIRQRCPAPDPSDRPRDTGTRPETGYGRTECEKTRTGKRPEEPRTERKSPGREHSRRSLREESFREREEEIQKARDHQHLLRLLTAEAKTLRPWKEGITWSKTHGRWVVTAPSSRSRIPARAFTPHTVDEVAATLAGACEYLDQCLRIFRRPNGSRAAWKKGIEPGDPATDAKAPTGSEPPAGDEGEYLHEARVETARRETEGETETKAVGAAAAGGCLRNRRDDASRSTQMSADCASGNGEANEAPVYASETTAGDPAVAEKTALESNVAGARPGGRRGGKARVEEEAAEEREQKGSALTVDAILKQDRKMVKEWHDGRIFTSSELDKIADKMRPLSYPMTYWLKGQRAFTVKIFKFEKMAIDPSSSSASREGFPSSGASAGREPRRDEEQRDQTQAAKEDAAGSKAQRSHEKKMGARDGKDAHEGKEEAARETNGEDRASRVSDPTAPKPSPSPMFILRNKKYTGCRRFALKENTLKCFYESYEEACRYAASLGYPPTASVTRAGPGATHLASNSADQPSSREADENTEGASNAFLEKETAHRTATTTDGTQNPSRALLAATPVKDAEAGDFHARGKKRSKEALKEEQETPGGKLTAAITNGGRGKRGRRDGREDEEKGTEQKHEQSDGGSAQNLKAKDGFESGARPGDSCSEGVLTEKRKPKVAWKAVKDDEEEDALLSELLARRKAVRRKRDGSLKKQVTHRTSDAYEELEKQTSRSEVRVKKHRGKRLQTSHTAASSLLNEEEPDTGKRRGPGLDVGAPGGIRAAGTDDNTPTLKRQAEAERRDEALQSPGVSYRAGANDSAMRESGIEPRAAEEKEEREGFRNQVTAPEIADFENLDGAGVAGETRQTGTEKASRDSDGKRGGDEHHTSEDDRKEEAIGRKTGSSRGRRCHSEDDEPDVSLQKQSSKVKLVAQRNVTERIVVDGEESVKGTKGSERPTPLFTCGSEDAKEEMQQTPETGVADYGGPGAETRRSSDEDERPNGTTGRRKEPGGLNRALWSHKGVEVSITERRGGTNVEKGNCPEERKADLGEIEVLGPSDDSAAGRCAASEGDQNCETRGSIHGHDTRPPRGNGSHVFVADGGNDANRDASTDQRPLPATFQHSPSPSAPSLALVLSPSSHPASPCPSSSMALPFQGDRASPAAKEAHLQEPEQRASPSSEVRDTTLGSCAREMEQERDRTTWGASEIGIVIRTAQPSSERSEDGGQPTNPYSMRDERDGSERGVANVSQREEARASGDAAGSLPFGGEPESLAKTKQDRSQGEPGAMAMSADNIEDERVEDSKEMKKIHASNDATRSSPVGDPEVTATGERERQSSDRGTQTGNVAPAETRDEETFCPPSASARHQSAIAYCCVSSMATTPLPRHTDISCSRFLQREGRSKNGRPTSVTIDPWLKGQRNRKPLLPTLRRLATSATGRQGQRAYTQPDSSAFTLSSTGVRSVCGESSGDVEPEREPERKEDPTGIENALNTRESLECKADDTATPCGFLDKGNSRQTAGTPLHGYTQPNRRCSGSGHVSPYDRFGVSSPSVGWQVTRSKRRWKYRSESTASYDDARQRTRKPCLCGKTPLAEGWSHRGSSGVSHQRRRFTIAFCSHKGGGRYSDEQAISRREQFGTERAEGSRSPKSQNCPEGYDTRNVICGEPVDPVQSYTRQEQALSIPDQGKQSKIILVLGGIPAPGRDVIGGGRESSGTAERLRQIDRRVSEERRTRDETGEGADGVDADAGRDFACGRRTSPKNASARSNHKSAKSPFTRTKTDQYQWRRDFRTLEKKTDAAEGPAGSNMRRNSVGSDTTPHPSRTGGRRGTDRREASCLPRFDRDIRVHKGHCCASTPTSNRARKPEGECNRTSELERRLCGKTRARRLPTLGSHNQIGMFLEDRTVSTGGDSVCTRSSRYDGSWKDDGTCQAKCKATLSESARHETASEQTEMPLSRLDAGRDSHVLRLESDQRVTNRANNEIQRHARGHGPAQGVKSLPTGLFDAFQIEETAFTQTCRSREEGERQKKIKVSFRTTRQHTGLGDDSEHVKSTGGGTLDPSL</sequence>
<feature type="region of interest" description="Disordered" evidence="4">
    <location>
        <begin position="1367"/>
        <end position="1407"/>
    </location>
</feature>
<feature type="compositionally biased region" description="Basic and acidic residues" evidence="4">
    <location>
        <begin position="3612"/>
        <end position="3623"/>
    </location>
</feature>
<feature type="compositionally biased region" description="Basic and acidic residues" evidence="4">
    <location>
        <begin position="3413"/>
        <end position="3423"/>
    </location>
</feature>
<feature type="compositionally biased region" description="Basic and acidic residues" evidence="4">
    <location>
        <begin position="2167"/>
        <end position="2176"/>
    </location>
</feature>
<feature type="compositionally biased region" description="Basic and acidic residues" evidence="4">
    <location>
        <begin position="2769"/>
        <end position="2785"/>
    </location>
</feature>
<feature type="compositionally biased region" description="Basic and acidic residues" evidence="4">
    <location>
        <begin position="1182"/>
        <end position="1206"/>
    </location>
</feature>
<evidence type="ECO:0000259" key="5">
    <source>
        <dbReference type="SMART" id="SM00249"/>
    </source>
</evidence>
<evidence type="ECO:0000256" key="4">
    <source>
        <dbReference type="SAM" id="MobiDB-lite"/>
    </source>
</evidence>
<feature type="region of interest" description="Disordered" evidence="4">
    <location>
        <begin position="3170"/>
        <end position="3189"/>
    </location>
</feature>
<feature type="region of interest" description="Disordered" evidence="4">
    <location>
        <begin position="2661"/>
        <end position="3163"/>
    </location>
</feature>
<feature type="region of interest" description="Disordered" evidence="4">
    <location>
        <begin position="4158"/>
        <end position="4200"/>
    </location>
</feature>
<feature type="compositionally biased region" description="Basic and acidic residues" evidence="4">
    <location>
        <begin position="3333"/>
        <end position="3342"/>
    </location>
</feature>
<feature type="compositionally biased region" description="Polar residues" evidence="4">
    <location>
        <begin position="1821"/>
        <end position="1831"/>
    </location>
</feature>
<feature type="region of interest" description="Disordered" evidence="4">
    <location>
        <begin position="3649"/>
        <end position="3675"/>
    </location>
</feature>
<feature type="compositionally biased region" description="Basic and acidic residues" evidence="4">
    <location>
        <begin position="718"/>
        <end position="739"/>
    </location>
</feature>
<feature type="region of interest" description="Disordered" evidence="4">
    <location>
        <begin position="1713"/>
        <end position="2228"/>
    </location>
</feature>
<feature type="compositionally biased region" description="Basic and acidic residues" evidence="4">
    <location>
        <begin position="3917"/>
        <end position="3937"/>
    </location>
</feature>
<feature type="compositionally biased region" description="Basic and acidic residues" evidence="4">
    <location>
        <begin position="10"/>
        <end position="20"/>
    </location>
</feature>
<feature type="region of interest" description="Disordered" evidence="4">
    <location>
        <begin position="115"/>
        <end position="152"/>
    </location>
</feature>
<evidence type="ECO:0000256" key="3">
    <source>
        <dbReference type="ARBA" id="ARBA00022833"/>
    </source>
</evidence>
<dbReference type="InterPro" id="IPR011011">
    <property type="entry name" value="Znf_FYVE_PHD"/>
</dbReference>
<feature type="compositionally biased region" description="Basic and acidic residues" evidence="4">
    <location>
        <begin position="1879"/>
        <end position="1906"/>
    </location>
</feature>
<evidence type="ECO:0000256" key="1">
    <source>
        <dbReference type="ARBA" id="ARBA00022723"/>
    </source>
</evidence>
<feature type="compositionally biased region" description="Basic and acidic residues" evidence="4">
    <location>
        <begin position="3014"/>
        <end position="3041"/>
    </location>
</feature>
<dbReference type="InterPro" id="IPR019787">
    <property type="entry name" value="Znf_PHD-finger"/>
</dbReference>
<name>A0A0F7UKW1_NEOCL</name>
<feature type="compositionally biased region" description="Basic and acidic residues" evidence="4">
    <location>
        <begin position="3078"/>
        <end position="3097"/>
    </location>
</feature>
<feature type="compositionally biased region" description="Basic and acidic residues" evidence="4">
    <location>
        <begin position="524"/>
        <end position="548"/>
    </location>
</feature>
<feature type="region of interest" description="Disordered" evidence="4">
    <location>
        <begin position="2315"/>
        <end position="2344"/>
    </location>
</feature>
<organism evidence="6">
    <name type="scientific">Neospora caninum (strain Liverpool)</name>
    <dbReference type="NCBI Taxonomy" id="572307"/>
    <lineage>
        <taxon>Eukaryota</taxon>
        <taxon>Sar</taxon>
        <taxon>Alveolata</taxon>
        <taxon>Apicomplexa</taxon>
        <taxon>Conoidasida</taxon>
        <taxon>Coccidia</taxon>
        <taxon>Eucoccidiorida</taxon>
        <taxon>Eimeriorina</taxon>
        <taxon>Sarcocystidae</taxon>
        <taxon>Neospora</taxon>
    </lineage>
</organism>
<feature type="compositionally biased region" description="Basic residues" evidence="4">
    <location>
        <begin position="291"/>
        <end position="302"/>
    </location>
</feature>
<feature type="compositionally biased region" description="Basic and acidic residues" evidence="4">
    <location>
        <begin position="2862"/>
        <end position="2880"/>
    </location>
</feature>
<dbReference type="Gene3D" id="3.30.40.10">
    <property type="entry name" value="Zinc/RING finger domain, C3HC4 (zinc finger)"/>
    <property type="match status" value="1"/>
</dbReference>